<name>A0A7C8I810_9PLEO</name>
<evidence type="ECO:0000313" key="2">
    <source>
        <dbReference type="Proteomes" id="UP000481861"/>
    </source>
</evidence>
<proteinExistence type="predicted"/>
<dbReference type="AlphaFoldDB" id="A0A7C8I810"/>
<dbReference type="EMBL" id="JAADJZ010000008">
    <property type="protein sequence ID" value="KAF2872977.1"/>
    <property type="molecule type" value="Genomic_DNA"/>
</dbReference>
<accession>A0A7C8I810</accession>
<reference evidence="1 2" key="1">
    <citation type="submission" date="2020-01" db="EMBL/GenBank/DDBJ databases">
        <authorList>
            <consortium name="DOE Joint Genome Institute"/>
            <person name="Haridas S."/>
            <person name="Albert R."/>
            <person name="Binder M."/>
            <person name="Bloem J."/>
            <person name="Labutti K."/>
            <person name="Salamov A."/>
            <person name="Andreopoulos B."/>
            <person name="Baker S.E."/>
            <person name="Barry K."/>
            <person name="Bills G."/>
            <person name="Bluhm B.H."/>
            <person name="Cannon C."/>
            <person name="Castanera R."/>
            <person name="Culley D.E."/>
            <person name="Daum C."/>
            <person name="Ezra D."/>
            <person name="Gonzalez J.B."/>
            <person name="Henrissat B."/>
            <person name="Kuo A."/>
            <person name="Liang C."/>
            <person name="Lipzen A."/>
            <person name="Lutzoni F."/>
            <person name="Magnuson J."/>
            <person name="Mondo S."/>
            <person name="Nolan M."/>
            <person name="Ohm R."/>
            <person name="Pangilinan J."/>
            <person name="Park H.-J.H."/>
            <person name="Ramirez L."/>
            <person name="Alfaro M."/>
            <person name="Sun H."/>
            <person name="Tritt A."/>
            <person name="Yoshinaga Y."/>
            <person name="Zwiers L.-H.L."/>
            <person name="Turgeon B.G."/>
            <person name="Goodwin S.B."/>
            <person name="Spatafora J.W."/>
            <person name="Crous P.W."/>
            <person name="Grigoriev I.V."/>
        </authorList>
    </citation>
    <scope>NUCLEOTIDE SEQUENCE [LARGE SCALE GENOMIC DNA]</scope>
    <source>
        <strain evidence="1 2">CBS 611.86</strain>
    </source>
</reference>
<organism evidence="1 2">
    <name type="scientific">Massariosphaeria phaeospora</name>
    <dbReference type="NCBI Taxonomy" id="100035"/>
    <lineage>
        <taxon>Eukaryota</taxon>
        <taxon>Fungi</taxon>
        <taxon>Dikarya</taxon>
        <taxon>Ascomycota</taxon>
        <taxon>Pezizomycotina</taxon>
        <taxon>Dothideomycetes</taxon>
        <taxon>Pleosporomycetidae</taxon>
        <taxon>Pleosporales</taxon>
        <taxon>Pleosporales incertae sedis</taxon>
        <taxon>Massariosphaeria</taxon>
    </lineage>
</organism>
<protein>
    <submittedName>
        <fullName evidence="1">Uncharacterized protein</fullName>
    </submittedName>
</protein>
<dbReference type="Proteomes" id="UP000481861">
    <property type="component" value="Unassembled WGS sequence"/>
</dbReference>
<sequence length="235" mass="24916">MTMLAGAQPSPCLIPTSWAAGCKGQLARATLTNVDIGLVSPSSAAISQFPWGDNGCPSWPPPDVGGCTSLPSGQWPVRRAASSRAIMGRSEHSIRSMAATIRLLGHVLVKKNPCGKEPTSSRRMVADIDPPTVLECDCSVLAKHDIPEPTSFSNHCARHWPACGRRLADPRNSLARRRSCVSNTILPYLFAGSPAGDDEGRGGVRRGASCALENGETSKSRLPLTCLRILHQGVA</sequence>
<comment type="caution">
    <text evidence="1">The sequence shown here is derived from an EMBL/GenBank/DDBJ whole genome shotgun (WGS) entry which is preliminary data.</text>
</comment>
<keyword evidence="2" id="KW-1185">Reference proteome</keyword>
<evidence type="ECO:0000313" key="1">
    <source>
        <dbReference type="EMBL" id="KAF2872977.1"/>
    </source>
</evidence>
<gene>
    <name evidence="1" type="ORF">BDV95DRAFT_593364</name>
</gene>